<keyword evidence="2" id="KW-1185">Reference proteome</keyword>
<organism evidence="1 2">
    <name type="scientific">Ameca splendens</name>
    <dbReference type="NCBI Taxonomy" id="208324"/>
    <lineage>
        <taxon>Eukaryota</taxon>
        <taxon>Metazoa</taxon>
        <taxon>Chordata</taxon>
        <taxon>Craniata</taxon>
        <taxon>Vertebrata</taxon>
        <taxon>Euteleostomi</taxon>
        <taxon>Actinopterygii</taxon>
        <taxon>Neopterygii</taxon>
        <taxon>Teleostei</taxon>
        <taxon>Neoteleostei</taxon>
        <taxon>Acanthomorphata</taxon>
        <taxon>Ovalentaria</taxon>
        <taxon>Atherinomorphae</taxon>
        <taxon>Cyprinodontiformes</taxon>
        <taxon>Goodeidae</taxon>
        <taxon>Ameca</taxon>
    </lineage>
</organism>
<dbReference type="EMBL" id="JAHRIP010010907">
    <property type="protein sequence ID" value="MEQ2284187.1"/>
    <property type="molecule type" value="Genomic_DNA"/>
</dbReference>
<proteinExistence type="predicted"/>
<comment type="caution">
    <text evidence="1">The sequence shown here is derived from an EMBL/GenBank/DDBJ whole genome shotgun (WGS) entry which is preliminary data.</text>
</comment>
<evidence type="ECO:0000313" key="2">
    <source>
        <dbReference type="Proteomes" id="UP001469553"/>
    </source>
</evidence>
<gene>
    <name evidence="1" type="ORF">AMECASPLE_018981</name>
</gene>
<name>A0ABV0XRV0_9TELE</name>
<evidence type="ECO:0000313" key="1">
    <source>
        <dbReference type="EMBL" id="MEQ2284187.1"/>
    </source>
</evidence>
<sequence>MMSCTDGFCGADHLNTLSESFNQKAPVSRLRRAVNESKTSCLLHLHADHLYYKKFKSVEAVVAQVKFLISYVLYIIQKQISFFDIKWFGFSLWSKG</sequence>
<dbReference type="Proteomes" id="UP001469553">
    <property type="component" value="Unassembled WGS sequence"/>
</dbReference>
<accession>A0ABV0XRV0</accession>
<protein>
    <submittedName>
        <fullName evidence="1">Uncharacterized protein</fullName>
    </submittedName>
</protein>
<reference evidence="1 2" key="1">
    <citation type="submission" date="2021-06" db="EMBL/GenBank/DDBJ databases">
        <authorList>
            <person name="Palmer J.M."/>
        </authorList>
    </citation>
    <scope>NUCLEOTIDE SEQUENCE [LARGE SCALE GENOMIC DNA]</scope>
    <source>
        <strain evidence="1 2">AS_MEX2019</strain>
        <tissue evidence="1">Muscle</tissue>
    </source>
</reference>